<evidence type="ECO:0000313" key="2">
    <source>
        <dbReference type="EMBL" id="KAF5182390.1"/>
    </source>
</evidence>
<gene>
    <name evidence="2" type="ORF">FRX31_028022</name>
</gene>
<dbReference type="AlphaFoldDB" id="A0A7J6VDT9"/>
<feature type="region of interest" description="Disordered" evidence="1">
    <location>
        <begin position="42"/>
        <end position="72"/>
    </location>
</feature>
<dbReference type="EMBL" id="JABWDY010034796">
    <property type="protein sequence ID" value="KAF5182390.1"/>
    <property type="molecule type" value="Genomic_DNA"/>
</dbReference>
<keyword evidence="3" id="KW-1185">Reference proteome</keyword>
<organism evidence="2 3">
    <name type="scientific">Thalictrum thalictroides</name>
    <name type="common">Rue-anemone</name>
    <name type="synonym">Anemone thalictroides</name>
    <dbReference type="NCBI Taxonomy" id="46969"/>
    <lineage>
        <taxon>Eukaryota</taxon>
        <taxon>Viridiplantae</taxon>
        <taxon>Streptophyta</taxon>
        <taxon>Embryophyta</taxon>
        <taxon>Tracheophyta</taxon>
        <taxon>Spermatophyta</taxon>
        <taxon>Magnoliopsida</taxon>
        <taxon>Ranunculales</taxon>
        <taxon>Ranunculaceae</taxon>
        <taxon>Thalictroideae</taxon>
        <taxon>Thalictrum</taxon>
    </lineage>
</organism>
<accession>A0A7J6VDT9</accession>
<evidence type="ECO:0000256" key="1">
    <source>
        <dbReference type="SAM" id="MobiDB-lite"/>
    </source>
</evidence>
<dbReference type="Proteomes" id="UP000554482">
    <property type="component" value="Unassembled WGS sequence"/>
</dbReference>
<sequence length="97" mass="10640">MQDIHLIHLSDDDDEPTVLPEGTSIQTQAGAAPYAFLNIGFGPLPPERPGGRKVAKEKRKATRQESASSEVSFSRVEYATQLTKVNETTTEELALKK</sequence>
<name>A0A7J6VDT9_THATH</name>
<evidence type="ECO:0000313" key="3">
    <source>
        <dbReference type="Proteomes" id="UP000554482"/>
    </source>
</evidence>
<feature type="compositionally biased region" description="Basic residues" evidence="1">
    <location>
        <begin position="51"/>
        <end position="61"/>
    </location>
</feature>
<proteinExistence type="predicted"/>
<protein>
    <submittedName>
        <fullName evidence="2">Uncharacterized protein</fullName>
    </submittedName>
</protein>
<reference evidence="2 3" key="1">
    <citation type="submission" date="2020-06" db="EMBL/GenBank/DDBJ databases">
        <title>Transcriptomic and genomic resources for Thalictrum thalictroides and T. hernandezii: Facilitating candidate gene discovery in an emerging model plant lineage.</title>
        <authorList>
            <person name="Arias T."/>
            <person name="Riano-Pachon D.M."/>
            <person name="Di Stilio V.S."/>
        </authorList>
    </citation>
    <scope>NUCLEOTIDE SEQUENCE [LARGE SCALE GENOMIC DNA]</scope>
    <source>
        <strain evidence="3">cv. WT478/WT964</strain>
        <tissue evidence="2">Leaves</tissue>
    </source>
</reference>
<comment type="caution">
    <text evidence="2">The sequence shown here is derived from an EMBL/GenBank/DDBJ whole genome shotgun (WGS) entry which is preliminary data.</text>
</comment>